<dbReference type="OrthoDB" id="508119at2759"/>
<dbReference type="Proteomes" id="UP000016929">
    <property type="component" value="Unassembled WGS sequence"/>
</dbReference>
<dbReference type="AlphaFoldDB" id="N1S941"/>
<accession>N1S941</accession>
<evidence type="ECO:0000256" key="1">
    <source>
        <dbReference type="SAM" id="MobiDB-lite"/>
    </source>
</evidence>
<keyword evidence="4" id="KW-1185">Reference proteome</keyword>
<proteinExistence type="predicted"/>
<protein>
    <submittedName>
        <fullName evidence="3">Putative quinate permease</fullName>
    </submittedName>
</protein>
<dbReference type="EMBL" id="KB726307">
    <property type="protein sequence ID" value="EMT71220.1"/>
    <property type="molecule type" value="Genomic_DNA"/>
</dbReference>
<evidence type="ECO:0000313" key="4">
    <source>
        <dbReference type="Proteomes" id="UP000016929"/>
    </source>
</evidence>
<name>N1S941_FUSC4</name>
<organism evidence="3 4">
    <name type="scientific">Fusarium oxysporum f. sp. cubense (strain race 4)</name>
    <name type="common">Panama disease fungus</name>
    <dbReference type="NCBI Taxonomy" id="2502994"/>
    <lineage>
        <taxon>Eukaryota</taxon>
        <taxon>Fungi</taxon>
        <taxon>Dikarya</taxon>
        <taxon>Ascomycota</taxon>
        <taxon>Pezizomycotina</taxon>
        <taxon>Sordariomycetes</taxon>
        <taxon>Hypocreomycetidae</taxon>
        <taxon>Hypocreales</taxon>
        <taxon>Nectriaceae</taxon>
        <taxon>Fusarium</taxon>
        <taxon>Fusarium oxysporum species complex</taxon>
    </lineage>
</organism>
<dbReference type="InterPro" id="IPR036259">
    <property type="entry name" value="MFS_trans_sf"/>
</dbReference>
<evidence type="ECO:0000256" key="2">
    <source>
        <dbReference type="SAM" id="SignalP"/>
    </source>
</evidence>
<evidence type="ECO:0000313" key="3">
    <source>
        <dbReference type="EMBL" id="EMT71220.1"/>
    </source>
</evidence>
<feature type="chain" id="PRO_5004111393" evidence="2">
    <location>
        <begin position="24"/>
        <end position="80"/>
    </location>
</feature>
<gene>
    <name evidence="3" type="ORF">FOC4_g10009718</name>
</gene>
<feature type="signal peptide" evidence="2">
    <location>
        <begin position="1"/>
        <end position="23"/>
    </location>
</feature>
<reference evidence="4" key="2">
    <citation type="journal article" date="2014" name="PLoS ONE">
        <title>Genome and Transcriptome Analysis of the Fungal Pathogen Fusarium oxysporum f. sp. cubense Causing Banana Vascular Wilt Disease.</title>
        <authorList>
            <person name="Guo L."/>
            <person name="Han L."/>
            <person name="Yang L."/>
            <person name="Zeng H."/>
            <person name="Fan D."/>
            <person name="Zhu Y."/>
            <person name="Feng Y."/>
            <person name="Wang G."/>
            <person name="Peng C."/>
            <person name="Jiang X."/>
            <person name="Zhou D."/>
            <person name="Ni P."/>
            <person name="Liang C."/>
            <person name="Liu L."/>
            <person name="Wang J."/>
            <person name="Mao C."/>
            <person name="Fang X."/>
            <person name="Peng M."/>
            <person name="Huang J."/>
        </authorList>
    </citation>
    <scope>NUCLEOTIDE SEQUENCE [LARGE SCALE GENOMIC DNA]</scope>
    <source>
        <strain evidence="4">race 4</strain>
    </source>
</reference>
<reference evidence="4" key="1">
    <citation type="submission" date="2012-09" db="EMBL/GenBank/DDBJ databases">
        <title>Genome sequencing and comparative transcriptomics of race 1 and race 4 of banana pathogen: Fusarium oxysporum f. sp. cubense.</title>
        <authorList>
            <person name="Fang X."/>
            <person name="Huang J."/>
        </authorList>
    </citation>
    <scope>NUCLEOTIDE SEQUENCE [LARGE SCALE GENOMIC DNA]</scope>
    <source>
        <strain evidence="4">race 4</strain>
    </source>
</reference>
<keyword evidence="2" id="KW-0732">Signal</keyword>
<dbReference type="HOGENOM" id="CLU_2589798_0_0_1"/>
<sequence>MFFATLSFFAFIFAFFLIPETSGIPLEQVYRLFKIKPIWKADKILKEQLKQEEQQFRSDVKGEVSQSENLEDVSDKRGEV</sequence>
<feature type="region of interest" description="Disordered" evidence="1">
    <location>
        <begin position="56"/>
        <end position="80"/>
    </location>
</feature>
<dbReference type="Gene3D" id="1.20.1250.20">
    <property type="entry name" value="MFS general substrate transporter like domains"/>
    <property type="match status" value="1"/>
</dbReference>